<dbReference type="Gene3D" id="3.40.50.300">
    <property type="entry name" value="P-loop containing nucleotide triphosphate hydrolases"/>
    <property type="match status" value="1"/>
</dbReference>
<dbReference type="RefSeq" id="WP_083642514.1">
    <property type="nucleotide sequence ID" value="NZ_AMRU01000010.1"/>
</dbReference>
<dbReference type="STRING" id="1229726.GRFL_0093"/>
<evidence type="ECO:0000313" key="2">
    <source>
        <dbReference type="Proteomes" id="UP000186230"/>
    </source>
</evidence>
<evidence type="ECO:0000313" key="1">
    <source>
        <dbReference type="EMBL" id="APU66817.1"/>
    </source>
</evidence>
<dbReference type="Pfam" id="PF00685">
    <property type="entry name" value="Sulfotransfer_1"/>
    <property type="match status" value="1"/>
</dbReference>
<dbReference type="KEGG" id="gfl:GRFL_0093"/>
<dbReference type="OrthoDB" id="1429617at2"/>
<name>A0A1L7HZP4_9FLAO</name>
<keyword evidence="2" id="KW-1185">Reference proteome</keyword>
<organism evidence="1 2">
    <name type="scientific">Christiangramia flava JLT2011</name>
    <dbReference type="NCBI Taxonomy" id="1229726"/>
    <lineage>
        <taxon>Bacteria</taxon>
        <taxon>Pseudomonadati</taxon>
        <taxon>Bacteroidota</taxon>
        <taxon>Flavobacteriia</taxon>
        <taxon>Flavobacteriales</taxon>
        <taxon>Flavobacteriaceae</taxon>
        <taxon>Christiangramia</taxon>
    </lineage>
</organism>
<proteinExistence type="predicted"/>
<reference evidence="1 2" key="1">
    <citation type="submission" date="2016-07" db="EMBL/GenBank/DDBJ databases">
        <title>Multi-omics approach to identify versatile polysaccharide utilization systems of a marine flavobacterium Gramella flava.</title>
        <authorList>
            <person name="Tang K."/>
        </authorList>
    </citation>
    <scope>NUCLEOTIDE SEQUENCE [LARGE SCALE GENOMIC DNA]</scope>
    <source>
        <strain evidence="1 2">JLT2011</strain>
    </source>
</reference>
<sequence>MVKAELMKKKMIIHLGFPKTGTSYLQKNIFTRLDGVNYLGRWDNSYSNGALGLKNFVSFLLFMPEDAFLNRLPQMEEVLLNNQLHLEKNGNGITNILLSDEALIFRTIDPFGIRWHGKFSGCIDRLLRRLKIFADYSGFDLKLILTLRHQADLIHSLYCERYYVYRKMSDIDTFSKYLSTVLNSKFYDYGISNFQYDLLINKIRGFFQKENLLILKYEHMKNDPLQFYKKLVEFTGCHTDVRELLPKVEKNIENRRKIDHNKKIANLGFHIPKIFENLNSSIVAFLYKVGLIKSNTVWEYRLKNGLWFHKPKIITMTKEQRRMINDTFEKSNRILSQDYKEFLDYVNE</sequence>
<dbReference type="Proteomes" id="UP000186230">
    <property type="component" value="Chromosome"/>
</dbReference>
<dbReference type="AlphaFoldDB" id="A0A1L7HZP4"/>
<protein>
    <submittedName>
        <fullName evidence="1">Uncharacterized protein</fullName>
    </submittedName>
</protein>
<accession>A0A1L7HZP4</accession>
<dbReference type="InterPro" id="IPR000863">
    <property type="entry name" value="Sulfotransferase_dom"/>
</dbReference>
<dbReference type="SUPFAM" id="SSF52540">
    <property type="entry name" value="P-loop containing nucleoside triphosphate hydrolases"/>
    <property type="match status" value="1"/>
</dbReference>
<gene>
    <name evidence="1" type="ORF">GRFL_0093</name>
</gene>
<dbReference type="EMBL" id="CP016359">
    <property type="protein sequence ID" value="APU66817.1"/>
    <property type="molecule type" value="Genomic_DNA"/>
</dbReference>
<dbReference type="InterPro" id="IPR027417">
    <property type="entry name" value="P-loop_NTPase"/>
</dbReference>
<dbReference type="GO" id="GO:0008146">
    <property type="term" value="F:sulfotransferase activity"/>
    <property type="evidence" value="ECO:0007669"/>
    <property type="project" value="InterPro"/>
</dbReference>